<comment type="function">
    <text evidence="10">Protein associated with the U5 snRNP, during its maturation and its post-splicing recycling and which is required for spliceosomal tri-snRNP complex assembly in the nucleus. Has a molecular sequestering activity and transiently hinders SNRNP200 binding sites for constitutive splicing factors that intervene later during the assembly of the spliceosome and splicing. Together with its molecular sequestering activity, may also function as a molecular adapter and placeholder, coordinating the assembly of the U5 snRNP and its association with the U4/U6 di-snRNP.</text>
</comment>
<evidence type="ECO:0000256" key="8">
    <source>
        <dbReference type="ARBA" id="ARBA00023242"/>
    </source>
</evidence>
<keyword evidence="7" id="KW-0508">mRNA splicing</keyword>
<dbReference type="GO" id="GO:0005737">
    <property type="term" value="C:cytoplasm"/>
    <property type="evidence" value="ECO:0007669"/>
    <property type="project" value="UniProtKB-SubCell"/>
</dbReference>
<keyword evidence="5" id="KW-0507">mRNA processing</keyword>
<gene>
    <name evidence="12" type="ORF">WJX74_001249</name>
</gene>
<evidence type="ECO:0000313" key="12">
    <source>
        <dbReference type="EMBL" id="KAK9828165.1"/>
    </source>
</evidence>
<feature type="region of interest" description="Disordered" evidence="11">
    <location>
        <begin position="29"/>
        <end position="71"/>
    </location>
</feature>
<feature type="compositionally biased region" description="Basic and acidic residues" evidence="11">
    <location>
        <begin position="48"/>
        <end position="57"/>
    </location>
</feature>
<feature type="region of interest" description="Disordered" evidence="11">
    <location>
        <begin position="143"/>
        <end position="268"/>
    </location>
</feature>
<feature type="compositionally biased region" description="Low complexity" evidence="11">
    <location>
        <begin position="337"/>
        <end position="353"/>
    </location>
</feature>
<evidence type="ECO:0000256" key="9">
    <source>
        <dbReference type="ARBA" id="ARBA00035304"/>
    </source>
</evidence>
<feature type="compositionally biased region" description="Basic residues" evidence="11">
    <location>
        <begin position="387"/>
        <end position="398"/>
    </location>
</feature>
<evidence type="ECO:0000256" key="1">
    <source>
        <dbReference type="ARBA" id="ARBA00004123"/>
    </source>
</evidence>
<protein>
    <recommendedName>
        <fullName evidence="9">U5 small nuclear ribonucleoprotein TSSC4</fullName>
    </recommendedName>
</protein>
<evidence type="ECO:0000256" key="6">
    <source>
        <dbReference type="ARBA" id="ARBA00022728"/>
    </source>
</evidence>
<feature type="compositionally biased region" description="Basic and acidic residues" evidence="11">
    <location>
        <begin position="207"/>
        <end position="216"/>
    </location>
</feature>
<feature type="compositionally biased region" description="Polar residues" evidence="11">
    <location>
        <begin position="37"/>
        <end position="46"/>
    </location>
</feature>
<dbReference type="PANTHER" id="PTHR13445">
    <property type="entry name" value="TUMOR SUPPRESSING SUBTRANSFERABLE CANDIDATE 4 TSSC4"/>
    <property type="match status" value="1"/>
</dbReference>
<keyword evidence="6" id="KW-0747">Spliceosome</keyword>
<proteinExistence type="inferred from homology"/>
<comment type="similarity">
    <text evidence="3">Belongs to the TSSC4 family.</text>
</comment>
<evidence type="ECO:0000256" key="11">
    <source>
        <dbReference type="SAM" id="MobiDB-lite"/>
    </source>
</evidence>
<accession>A0AAW1R2J2</accession>
<sequence>MSSAVNPLDRGSVAKFQSRADAVFGNLGGEDARALPETSSSWQLQKEQVFRSGKEADDASSEEEAADQGQQLVTGEMLGLQGEEDEQLMATASNAFCRALDREDEYDATDALASQSLRPNQMLDRPPLETEVLADNVYERRSSHQGAASLDPVAEPPMDVDMGVLGGAAGPSSCSGVAPNMAEAQPPPTTRDGQSNGQTPRPSVWDRLGREAEQPRHGRSRSRGGSRVPDHVRNPHKYTVYQFDEPITVGGGDRAAAVSGHDNDQAARAALAAARQMIMQNEAADEPAAPAEPLPAFGSGIQFRPRDSDQAAAPAGANDGPDADGPSRPAEMRRATARSAANSAAASGSSMAAKDTFGDEPEEDHMQAAPVEIQAIDHASTGPAAANKKRRYRTKPVE</sequence>
<dbReference type="EMBL" id="JALJOS010000016">
    <property type="protein sequence ID" value="KAK9828165.1"/>
    <property type="molecule type" value="Genomic_DNA"/>
</dbReference>
<evidence type="ECO:0000313" key="13">
    <source>
        <dbReference type="Proteomes" id="UP001438707"/>
    </source>
</evidence>
<evidence type="ECO:0000256" key="4">
    <source>
        <dbReference type="ARBA" id="ARBA00022490"/>
    </source>
</evidence>
<evidence type="ECO:0000256" key="3">
    <source>
        <dbReference type="ARBA" id="ARBA00010362"/>
    </source>
</evidence>
<evidence type="ECO:0000256" key="10">
    <source>
        <dbReference type="ARBA" id="ARBA00045970"/>
    </source>
</evidence>
<dbReference type="Proteomes" id="UP001438707">
    <property type="component" value="Unassembled WGS sequence"/>
</dbReference>
<reference evidence="12 13" key="1">
    <citation type="journal article" date="2024" name="Nat. Commun.">
        <title>Phylogenomics reveals the evolutionary origins of lichenization in chlorophyte algae.</title>
        <authorList>
            <person name="Puginier C."/>
            <person name="Libourel C."/>
            <person name="Otte J."/>
            <person name="Skaloud P."/>
            <person name="Haon M."/>
            <person name="Grisel S."/>
            <person name="Petersen M."/>
            <person name="Berrin J.G."/>
            <person name="Delaux P.M."/>
            <person name="Dal Grande F."/>
            <person name="Keller J."/>
        </authorList>
    </citation>
    <scope>NUCLEOTIDE SEQUENCE [LARGE SCALE GENOMIC DNA]</scope>
    <source>
        <strain evidence="12 13">SAG 2145</strain>
    </source>
</reference>
<dbReference type="InterPro" id="IPR029338">
    <property type="entry name" value="TSSC4"/>
</dbReference>
<dbReference type="AlphaFoldDB" id="A0AAW1R2J2"/>
<dbReference type="GO" id="GO:0006397">
    <property type="term" value="P:mRNA processing"/>
    <property type="evidence" value="ECO:0007669"/>
    <property type="project" value="UniProtKB-KW"/>
</dbReference>
<comment type="subcellular location">
    <subcellularLocation>
        <location evidence="2">Cytoplasm</location>
    </subcellularLocation>
    <subcellularLocation>
        <location evidence="1">Nucleus</location>
    </subcellularLocation>
</comment>
<dbReference type="GO" id="GO:0008380">
    <property type="term" value="P:RNA splicing"/>
    <property type="evidence" value="ECO:0007669"/>
    <property type="project" value="UniProtKB-KW"/>
</dbReference>
<feature type="compositionally biased region" description="Low complexity" evidence="11">
    <location>
        <begin position="311"/>
        <end position="326"/>
    </location>
</feature>
<name>A0AAW1R2J2_9CHLO</name>
<dbReference type="GO" id="GO:0005681">
    <property type="term" value="C:spliceosomal complex"/>
    <property type="evidence" value="ECO:0007669"/>
    <property type="project" value="UniProtKB-KW"/>
</dbReference>
<feature type="compositionally biased region" description="Polar residues" evidence="11">
    <location>
        <begin position="191"/>
        <end position="201"/>
    </location>
</feature>
<feature type="compositionally biased region" description="Low complexity" evidence="11">
    <location>
        <begin position="286"/>
        <end position="296"/>
    </location>
</feature>
<dbReference type="PANTHER" id="PTHR13445:SF3">
    <property type="entry name" value="U5 SMALL NUCLEAR RIBONUCLEOPROTEIN TSSC4"/>
    <property type="match status" value="1"/>
</dbReference>
<organism evidence="12 13">
    <name type="scientific">Apatococcus lobatus</name>
    <dbReference type="NCBI Taxonomy" id="904363"/>
    <lineage>
        <taxon>Eukaryota</taxon>
        <taxon>Viridiplantae</taxon>
        <taxon>Chlorophyta</taxon>
        <taxon>core chlorophytes</taxon>
        <taxon>Trebouxiophyceae</taxon>
        <taxon>Chlorellales</taxon>
        <taxon>Chlorellaceae</taxon>
        <taxon>Apatococcus</taxon>
    </lineage>
</organism>
<feature type="region of interest" description="Disordered" evidence="11">
    <location>
        <begin position="281"/>
        <end position="398"/>
    </location>
</feature>
<evidence type="ECO:0000256" key="2">
    <source>
        <dbReference type="ARBA" id="ARBA00004496"/>
    </source>
</evidence>
<comment type="caution">
    <text evidence="12">The sequence shown here is derived from an EMBL/GenBank/DDBJ whole genome shotgun (WGS) entry which is preliminary data.</text>
</comment>
<keyword evidence="4" id="KW-0963">Cytoplasm</keyword>
<evidence type="ECO:0000256" key="5">
    <source>
        <dbReference type="ARBA" id="ARBA00022664"/>
    </source>
</evidence>
<keyword evidence="13" id="KW-1185">Reference proteome</keyword>
<keyword evidence="8" id="KW-0539">Nucleus</keyword>
<evidence type="ECO:0000256" key="7">
    <source>
        <dbReference type="ARBA" id="ARBA00023187"/>
    </source>
</evidence>